<accession>A0ABQ3XRK3</accession>
<dbReference type="InterPro" id="IPR054567">
    <property type="entry name" value="NNH7"/>
</dbReference>
<organism evidence="2 3">
    <name type="scientific">Actinoplanes couchii</name>
    <dbReference type="NCBI Taxonomy" id="403638"/>
    <lineage>
        <taxon>Bacteria</taxon>
        <taxon>Bacillati</taxon>
        <taxon>Actinomycetota</taxon>
        <taxon>Actinomycetes</taxon>
        <taxon>Micromonosporales</taxon>
        <taxon>Micromonosporaceae</taxon>
        <taxon>Actinoplanes</taxon>
    </lineage>
</organism>
<dbReference type="Proteomes" id="UP000612282">
    <property type="component" value="Unassembled WGS sequence"/>
</dbReference>
<dbReference type="InterPro" id="IPR027417">
    <property type="entry name" value="P-loop_NTPase"/>
</dbReference>
<comment type="caution">
    <text evidence="2">The sequence shown here is derived from an EMBL/GenBank/DDBJ whole genome shotgun (WGS) entry which is preliminary data.</text>
</comment>
<dbReference type="Pfam" id="PF22738">
    <property type="entry name" value="NNH7"/>
    <property type="match status" value="1"/>
</dbReference>
<keyword evidence="3" id="KW-1185">Reference proteome</keyword>
<dbReference type="RefSeq" id="WP_203808815.1">
    <property type="nucleotide sequence ID" value="NZ_BAAAQE010000055.1"/>
</dbReference>
<evidence type="ECO:0000313" key="2">
    <source>
        <dbReference type="EMBL" id="GID61135.1"/>
    </source>
</evidence>
<name>A0ABQ3XRK3_9ACTN</name>
<evidence type="ECO:0000313" key="3">
    <source>
        <dbReference type="Proteomes" id="UP000612282"/>
    </source>
</evidence>
<sequence length="1080" mass="119223">MPRSLSYADAARLLGGQDSRIVTALEKSAGWLMLGAAPGAAEILGLFDAKVELVRLSHDLVRTLSERRNGLSRYDRTARLEAAHTVLAVSAFFEALGSLGFDALLPTRTEQTTLAGGADLPLHHFGDLMPNPQTPPERFLQLLRDRYSLLQARVRHFVRGLAAWETLPAADRARFEAGLAAVPAEACRRYEESFRRLVADFPEVACWASMREHRATRAALAGMEELLREISSGRLPEERRQSLAVANRAELTRKVAESGEVPDGIRMPSLGEAYVPPLLRASNVLAGDRISEEAWWDGRAVRGDLSDFLIGHLTSPQAVRAPLLVLGQPGSGKSVLSRVLAARLPSADFMPVRVVLRDVSTIDELQLQIEHAILLATGERIEWPALARSAGGALPVVILDGFDELLQAVGVTQTDYLLKVARFQEREAELRRPVAVLVTTRTAVADRARSPEGTVAIRLDPFDDVRVGTWLDIWNDLNAVNFAAQGLRPLPASVVLAHRVLAGQPLLLLMLALYDTTGNALQKAEGNIQAHQLYEDLLRSFALREISKQRPGLSSRDRDVAVENELRRLSVVAFAMFNRAAQWVAEADLARDLAALPFGTPAQRPPTTDMRTPLGTAELTLGRFFFIHQARASQNEERLQTFEFLHATFAEYFVARLTWQLIRDVAARDAASTMSFNSSPADDDLLRALLSFEPLSLRAPVVEFLAALSESTTAEVRDGVRQVALRLFRTVNRTPPTARYADYRPQSPSEPARYASYAANLLLISLATGTVHARELYSELADPVDAWHAQALLWRSQLTTDGWTSLVDSIDVDRIWLDGVRDIKLVLDKKVTPREVDLSRTFKIGQNLLDGYLDLGDLNPLALRRKAYFQCDTLDDIVQHSLEPLSESLGLNINQFAVADGRPMASAAHIILRVMVGPSTENVQAADQFATQMFLPRDDGLGHGGFVRVLLDHLHADRVDARIAVALLQRIYDQNGIHGFLATVVLRRILEFLGRGQPQDDRNLASIGIGVIAKLYNLIDPDVTADLLVRLFEQGLLTALPGRLAGQNSEQDSLVQNVKNTRPDLVPRLRTMFTALASDR</sequence>
<protein>
    <recommendedName>
        <fullName evidence="1">AAA+ ATPase domain-containing protein</fullName>
    </recommendedName>
</protein>
<dbReference type="SUPFAM" id="SSF52540">
    <property type="entry name" value="P-loop containing nucleoside triphosphate hydrolases"/>
    <property type="match status" value="1"/>
</dbReference>
<dbReference type="Gene3D" id="3.40.50.300">
    <property type="entry name" value="P-loop containing nucleotide triphosphate hydrolases"/>
    <property type="match status" value="1"/>
</dbReference>
<gene>
    <name evidence="2" type="ORF">Aco03nite_095390</name>
</gene>
<proteinExistence type="predicted"/>
<dbReference type="EMBL" id="BOMG01000119">
    <property type="protein sequence ID" value="GID61135.1"/>
    <property type="molecule type" value="Genomic_DNA"/>
</dbReference>
<evidence type="ECO:0000259" key="1">
    <source>
        <dbReference type="SMART" id="SM00382"/>
    </source>
</evidence>
<dbReference type="InterPro" id="IPR003593">
    <property type="entry name" value="AAA+_ATPase"/>
</dbReference>
<dbReference type="SMART" id="SM00382">
    <property type="entry name" value="AAA"/>
    <property type="match status" value="1"/>
</dbReference>
<feature type="domain" description="AAA+ ATPase" evidence="1">
    <location>
        <begin position="319"/>
        <end position="463"/>
    </location>
</feature>
<reference evidence="2 3" key="1">
    <citation type="submission" date="2021-01" db="EMBL/GenBank/DDBJ databases">
        <title>Whole genome shotgun sequence of Actinoplanes couchii NBRC 106145.</title>
        <authorList>
            <person name="Komaki H."/>
            <person name="Tamura T."/>
        </authorList>
    </citation>
    <scope>NUCLEOTIDE SEQUENCE [LARGE SCALE GENOMIC DNA]</scope>
    <source>
        <strain evidence="2 3">NBRC 106145</strain>
    </source>
</reference>